<evidence type="ECO:0000256" key="1">
    <source>
        <dbReference type="ARBA" id="ARBA00022448"/>
    </source>
</evidence>
<dbReference type="SUPFAM" id="SSF52540">
    <property type="entry name" value="P-loop containing nucleoside triphosphate hydrolases"/>
    <property type="match status" value="1"/>
</dbReference>
<dbReference type="Gene3D" id="3.40.50.300">
    <property type="entry name" value="P-loop containing nucleotide triphosphate hydrolases"/>
    <property type="match status" value="1"/>
</dbReference>
<dbReference type="InterPro" id="IPR027417">
    <property type="entry name" value="P-loop_NTPase"/>
</dbReference>
<dbReference type="HOGENOM" id="CLU_000604_66_9_0"/>
<accession>A0A081BQP0</accession>
<dbReference type="GO" id="GO:1903806">
    <property type="term" value="P:L-isoleucine import across plasma membrane"/>
    <property type="evidence" value="ECO:0007669"/>
    <property type="project" value="TreeGrafter"/>
</dbReference>
<dbReference type="GO" id="GO:1903805">
    <property type="term" value="P:L-valine import across plasma membrane"/>
    <property type="evidence" value="ECO:0007669"/>
    <property type="project" value="TreeGrafter"/>
</dbReference>
<gene>
    <name evidence="5" type="ORF">U14_04995</name>
</gene>
<dbReference type="GO" id="GO:0015192">
    <property type="term" value="F:L-phenylalanine transmembrane transporter activity"/>
    <property type="evidence" value="ECO:0007669"/>
    <property type="project" value="TreeGrafter"/>
</dbReference>
<dbReference type="GO" id="GO:0005886">
    <property type="term" value="C:plasma membrane"/>
    <property type="evidence" value="ECO:0007669"/>
    <property type="project" value="TreeGrafter"/>
</dbReference>
<dbReference type="STRING" id="1499966.U14_04995"/>
<protein>
    <submittedName>
        <fullName evidence="5">ABC-type branched-chain amino acid transport systems, ATPase component</fullName>
    </submittedName>
</protein>
<keyword evidence="1" id="KW-0813">Transport</keyword>
<keyword evidence="3" id="KW-0067">ATP-binding</keyword>
<name>A0A081BQP0_9BACT</name>
<keyword evidence="2" id="KW-0547">Nucleotide-binding</keyword>
<feature type="domain" description="Branched-chain amino acid ATP-binding cassette transporter C-terminal" evidence="4">
    <location>
        <begin position="40"/>
        <end position="64"/>
    </location>
</feature>
<evidence type="ECO:0000313" key="6">
    <source>
        <dbReference type="Proteomes" id="UP000030700"/>
    </source>
</evidence>
<dbReference type="GO" id="GO:0015188">
    <property type="term" value="F:L-isoleucine transmembrane transporter activity"/>
    <property type="evidence" value="ECO:0007669"/>
    <property type="project" value="TreeGrafter"/>
</dbReference>
<dbReference type="GO" id="GO:0015808">
    <property type="term" value="P:L-alanine transport"/>
    <property type="evidence" value="ECO:0007669"/>
    <property type="project" value="TreeGrafter"/>
</dbReference>
<evidence type="ECO:0000313" key="5">
    <source>
        <dbReference type="EMBL" id="GAK53721.1"/>
    </source>
</evidence>
<sequence length="68" mass="7788">MHFIQRILREFQLTILLIEHDMKVVMGICQRILVLDYGVTIAEGIPQEIRTNPKVIEAYLGAEADAIH</sequence>
<evidence type="ECO:0000256" key="3">
    <source>
        <dbReference type="ARBA" id="ARBA00022840"/>
    </source>
</evidence>
<keyword evidence="6" id="KW-1185">Reference proteome</keyword>
<dbReference type="AlphaFoldDB" id="A0A081BQP0"/>
<dbReference type="Pfam" id="PF12399">
    <property type="entry name" value="BCA_ABC_TP_C"/>
    <property type="match status" value="1"/>
</dbReference>
<dbReference type="GO" id="GO:0005524">
    <property type="term" value="F:ATP binding"/>
    <property type="evidence" value="ECO:0007669"/>
    <property type="project" value="UniProtKB-KW"/>
</dbReference>
<evidence type="ECO:0000259" key="4">
    <source>
        <dbReference type="Pfam" id="PF12399"/>
    </source>
</evidence>
<dbReference type="InterPro" id="IPR051120">
    <property type="entry name" value="ABC_AA/LPS_Transport"/>
</dbReference>
<dbReference type="Proteomes" id="UP000030700">
    <property type="component" value="Unassembled WGS sequence"/>
</dbReference>
<reference evidence="5" key="1">
    <citation type="journal article" date="2015" name="PeerJ">
        <title>First genomic representation of candidate bacterial phylum KSB3 points to enhanced environmental sensing as a trigger of wastewater bulking.</title>
        <authorList>
            <person name="Sekiguchi Y."/>
            <person name="Ohashi A."/>
            <person name="Parks D.H."/>
            <person name="Yamauchi T."/>
            <person name="Tyson G.W."/>
            <person name="Hugenholtz P."/>
        </authorList>
    </citation>
    <scope>NUCLEOTIDE SEQUENCE [LARGE SCALE GENOMIC DNA]</scope>
</reference>
<dbReference type="GO" id="GO:0005304">
    <property type="term" value="F:L-valine transmembrane transporter activity"/>
    <property type="evidence" value="ECO:0007669"/>
    <property type="project" value="TreeGrafter"/>
</dbReference>
<evidence type="ECO:0000256" key="2">
    <source>
        <dbReference type="ARBA" id="ARBA00022741"/>
    </source>
</evidence>
<organism evidence="5">
    <name type="scientific">Candidatus Moduliflexus flocculans</name>
    <dbReference type="NCBI Taxonomy" id="1499966"/>
    <lineage>
        <taxon>Bacteria</taxon>
        <taxon>Candidatus Moduliflexota</taxon>
        <taxon>Candidatus Moduliflexia</taxon>
        <taxon>Candidatus Moduliflexales</taxon>
        <taxon>Candidatus Moduliflexaceae</taxon>
    </lineage>
</organism>
<dbReference type="EMBL" id="DF820460">
    <property type="protein sequence ID" value="GAK53721.1"/>
    <property type="molecule type" value="Genomic_DNA"/>
</dbReference>
<dbReference type="PANTHER" id="PTHR45772:SF7">
    <property type="entry name" value="AMINO ACID ABC TRANSPORTER ATP-BINDING PROTEIN"/>
    <property type="match status" value="1"/>
</dbReference>
<dbReference type="PANTHER" id="PTHR45772">
    <property type="entry name" value="CONSERVED COMPONENT OF ABC TRANSPORTER FOR NATURAL AMINO ACIDS-RELATED"/>
    <property type="match status" value="1"/>
</dbReference>
<proteinExistence type="predicted"/>
<dbReference type="GO" id="GO:0042941">
    <property type="term" value="P:D-alanine transmembrane transport"/>
    <property type="evidence" value="ECO:0007669"/>
    <property type="project" value="TreeGrafter"/>
</dbReference>
<dbReference type="InterPro" id="IPR032823">
    <property type="entry name" value="BCA_ABC_TP_C"/>
</dbReference>